<dbReference type="GO" id="GO:0005829">
    <property type="term" value="C:cytosol"/>
    <property type="evidence" value="ECO:0007669"/>
    <property type="project" value="TreeGrafter"/>
</dbReference>
<accession>A0AA40VJH9</accession>
<organism evidence="5 6">
    <name type="scientific">Streptomyces calvus</name>
    <dbReference type="NCBI Taxonomy" id="67282"/>
    <lineage>
        <taxon>Bacteria</taxon>
        <taxon>Bacillati</taxon>
        <taxon>Actinomycetota</taxon>
        <taxon>Actinomycetes</taxon>
        <taxon>Kitasatosporales</taxon>
        <taxon>Streptomycetaceae</taxon>
        <taxon>Streptomyces</taxon>
    </lineage>
</organism>
<comment type="similarity">
    <text evidence="1">Belongs to the NAD(P)H dehydrogenase (quinone) family.</text>
</comment>
<dbReference type="Pfam" id="PF02525">
    <property type="entry name" value="Flavodoxin_2"/>
    <property type="match status" value="1"/>
</dbReference>
<evidence type="ECO:0000313" key="5">
    <source>
        <dbReference type="EMBL" id="MBA8946340.1"/>
    </source>
</evidence>
<dbReference type="InterPro" id="IPR051545">
    <property type="entry name" value="NAD(P)H_dehydrogenase_qn"/>
</dbReference>
<dbReference type="Gene3D" id="3.40.50.360">
    <property type="match status" value="1"/>
</dbReference>
<dbReference type="InterPro" id="IPR029039">
    <property type="entry name" value="Flavoprotein-like_sf"/>
</dbReference>
<sequence length="132" mass="14862">MAGHRRLEQATDLVLVFPVYWWSMPALLKGWIDRVFVNGWAFEHSPASGLQPKLHNLTTHILPITGDDCSAYQRHGYESALRTQIEHGITDYCGSRHSSTAFIYESEQPTPQPRYEVSTMRCGPSAKPSMAA</sequence>
<proteinExistence type="inferred from homology"/>
<evidence type="ECO:0000256" key="3">
    <source>
        <dbReference type="SAM" id="MobiDB-lite"/>
    </source>
</evidence>
<protein>
    <submittedName>
        <fullName evidence="5">NADPH-quinone reductase</fullName>
    </submittedName>
</protein>
<evidence type="ECO:0000313" key="6">
    <source>
        <dbReference type="Proteomes" id="UP000530412"/>
    </source>
</evidence>
<dbReference type="InterPro" id="IPR003680">
    <property type="entry name" value="Flavodoxin_fold"/>
</dbReference>
<evidence type="ECO:0000256" key="2">
    <source>
        <dbReference type="ARBA" id="ARBA00023002"/>
    </source>
</evidence>
<comment type="caution">
    <text evidence="5">The sequence shown here is derived from an EMBL/GenBank/DDBJ whole genome shotgun (WGS) entry which is preliminary data.</text>
</comment>
<dbReference type="PANTHER" id="PTHR10204:SF34">
    <property type="entry name" value="NAD(P)H DEHYDROGENASE [QUINONE] 1 ISOFORM 1"/>
    <property type="match status" value="1"/>
</dbReference>
<dbReference type="SUPFAM" id="SSF52218">
    <property type="entry name" value="Flavoproteins"/>
    <property type="match status" value="1"/>
</dbReference>
<gene>
    <name evidence="5" type="ORF">FHS33_004793</name>
</gene>
<feature type="domain" description="Flavodoxin-like fold" evidence="4">
    <location>
        <begin position="5"/>
        <end position="111"/>
    </location>
</feature>
<dbReference type="PANTHER" id="PTHR10204">
    <property type="entry name" value="NAD P H OXIDOREDUCTASE-RELATED"/>
    <property type="match status" value="1"/>
</dbReference>
<evidence type="ECO:0000256" key="1">
    <source>
        <dbReference type="ARBA" id="ARBA00006252"/>
    </source>
</evidence>
<name>A0AA40VJH9_9ACTN</name>
<feature type="region of interest" description="Disordered" evidence="3">
    <location>
        <begin position="112"/>
        <end position="132"/>
    </location>
</feature>
<dbReference type="EMBL" id="JACJIE010000013">
    <property type="protein sequence ID" value="MBA8946340.1"/>
    <property type="molecule type" value="Genomic_DNA"/>
</dbReference>
<keyword evidence="2" id="KW-0560">Oxidoreductase</keyword>
<dbReference type="GO" id="GO:0003955">
    <property type="term" value="F:NAD(P)H dehydrogenase (quinone) activity"/>
    <property type="evidence" value="ECO:0007669"/>
    <property type="project" value="TreeGrafter"/>
</dbReference>
<dbReference type="Proteomes" id="UP000530412">
    <property type="component" value="Unassembled WGS sequence"/>
</dbReference>
<reference evidence="5 6" key="1">
    <citation type="submission" date="2020-08" db="EMBL/GenBank/DDBJ databases">
        <title>Genomic Encyclopedia of Type Strains, Phase III (KMG-III): the genomes of soil and plant-associated and newly described type strains.</title>
        <authorList>
            <person name="Whitman W."/>
        </authorList>
    </citation>
    <scope>NUCLEOTIDE SEQUENCE [LARGE SCALE GENOMIC DNA]</scope>
    <source>
        <strain evidence="5 6">CECT 3271</strain>
    </source>
</reference>
<evidence type="ECO:0000259" key="4">
    <source>
        <dbReference type="Pfam" id="PF02525"/>
    </source>
</evidence>
<dbReference type="AlphaFoldDB" id="A0AA40VJH9"/>